<dbReference type="InterPro" id="IPR005119">
    <property type="entry name" value="LysR_subst-bd"/>
</dbReference>
<dbReference type="InterPro" id="IPR036388">
    <property type="entry name" value="WH-like_DNA-bd_sf"/>
</dbReference>
<dbReference type="Pfam" id="PF00126">
    <property type="entry name" value="HTH_1"/>
    <property type="match status" value="1"/>
</dbReference>
<organism evidence="6 7">
    <name type="scientific">Agromyces ramosus</name>
    <dbReference type="NCBI Taxonomy" id="33879"/>
    <lineage>
        <taxon>Bacteria</taxon>
        <taxon>Bacillati</taxon>
        <taxon>Actinomycetota</taxon>
        <taxon>Actinomycetes</taxon>
        <taxon>Micrococcales</taxon>
        <taxon>Microbacteriaceae</taxon>
        <taxon>Agromyces</taxon>
    </lineage>
</organism>
<dbReference type="GO" id="GO:0003677">
    <property type="term" value="F:DNA binding"/>
    <property type="evidence" value="ECO:0007669"/>
    <property type="project" value="UniProtKB-KW"/>
</dbReference>
<dbReference type="SUPFAM" id="SSF46785">
    <property type="entry name" value="Winged helix' DNA-binding domain"/>
    <property type="match status" value="1"/>
</dbReference>
<accession>A0A4Q7MH92</accession>
<dbReference type="CDD" id="cd08414">
    <property type="entry name" value="PBP2_LTTR_aromatics_like"/>
    <property type="match status" value="1"/>
</dbReference>
<dbReference type="PRINTS" id="PR00039">
    <property type="entry name" value="HTHLYSR"/>
</dbReference>
<keyword evidence="4" id="KW-0804">Transcription</keyword>
<dbReference type="PANTHER" id="PTHR30346">
    <property type="entry name" value="TRANSCRIPTIONAL DUAL REGULATOR HCAR-RELATED"/>
    <property type="match status" value="1"/>
</dbReference>
<sequence length="288" mass="31311">MDVETRQLRVLVAVDEERSFTAAADRLGMSQAAVSRALAALEHELGTRLMHRTTRRVEPTEAGGSFAATARRVLAELDRAVAEARGDRSVIRVGYQWAALGAHTTPVLRAWNRAHADAPMRLVRLNRRDGGLAEGLVDLAVLRHHVDPELESEPVGTEPRVVAVPIDHPLADRVAVGLADLVPFTVAHDRHTGTTSAELWSSAGLAVPPMTETGDVEEWLDLIAAGDAIGVTAEGTAHHYPRPGVVFVPIDDAPPIEVRLAWHRRYRHPFAARVARAIRVAYDLDALA</sequence>
<dbReference type="PROSITE" id="PS50931">
    <property type="entry name" value="HTH_LYSR"/>
    <property type="match status" value="1"/>
</dbReference>
<dbReference type="OrthoDB" id="3636008at2"/>
<evidence type="ECO:0000259" key="5">
    <source>
        <dbReference type="PROSITE" id="PS50931"/>
    </source>
</evidence>
<dbReference type="InterPro" id="IPR000847">
    <property type="entry name" value="LysR_HTH_N"/>
</dbReference>
<keyword evidence="3 6" id="KW-0238">DNA-binding</keyword>
<evidence type="ECO:0000256" key="3">
    <source>
        <dbReference type="ARBA" id="ARBA00023125"/>
    </source>
</evidence>
<dbReference type="RefSeq" id="WP_130352472.1">
    <property type="nucleotide sequence ID" value="NZ_SGWY01000002.1"/>
</dbReference>
<dbReference type="GO" id="GO:0032993">
    <property type="term" value="C:protein-DNA complex"/>
    <property type="evidence" value="ECO:0007669"/>
    <property type="project" value="TreeGrafter"/>
</dbReference>
<dbReference type="PANTHER" id="PTHR30346:SF0">
    <property type="entry name" value="HCA OPERON TRANSCRIPTIONAL ACTIVATOR HCAR"/>
    <property type="match status" value="1"/>
</dbReference>
<reference evidence="6 7" key="1">
    <citation type="submission" date="2019-02" db="EMBL/GenBank/DDBJ databases">
        <title>Genomic Encyclopedia of Type Strains, Phase IV (KMG-IV): sequencing the most valuable type-strain genomes for metagenomic binning, comparative biology and taxonomic classification.</title>
        <authorList>
            <person name="Goeker M."/>
        </authorList>
    </citation>
    <scope>NUCLEOTIDE SEQUENCE [LARGE SCALE GENOMIC DNA]</scope>
    <source>
        <strain evidence="6 7">DSM 43045</strain>
    </source>
</reference>
<evidence type="ECO:0000256" key="4">
    <source>
        <dbReference type="ARBA" id="ARBA00023163"/>
    </source>
</evidence>
<dbReference type="Gene3D" id="1.10.10.10">
    <property type="entry name" value="Winged helix-like DNA-binding domain superfamily/Winged helix DNA-binding domain"/>
    <property type="match status" value="1"/>
</dbReference>
<evidence type="ECO:0000256" key="1">
    <source>
        <dbReference type="ARBA" id="ARBA00009437"/>
    </source>
</evidence>
<evidence type="ECO:0000256" key="2">
    <source>
        <dbReference type="ARBA" id="ARBA00023015"/>
    </source>
</evidence>
<comment type="caution">
    <text evidence="6">The sequence shown here is derived from an EMBL/GenBank/DDBJ whole genome shotgun (WGS) entry which is preliminary data.</text>
</comment>
<dbReference type="InterPro" id="IPR036390">
    <property type="entry name" value="WH_DNA-bd_sf"/>
</dbReference>
<gene>
    <name evidence="6" type="ORF">EV187_1523</name>
</gene>
<dbReference type="Proteomes" id="UP000293289">
    <property type="component" value="Unassembled WGS sequence"/>
</dbReference>
<feature type="domain" description="HTH lysR-type" evidence="5">
    <location>
        <begin position="3"/>
        <end position="60"/>
    </location>
</feature>
<dbReference type="SUPFAM" id="SSF53850">
    <property type="entry name" value="Periplasmic binding protein-like II"/>
    <property type="match status" value="1"/>
</dbReference>
<dbReference type="AlphaFoldDB" id="A0A4Q7MH92"/>
<dbReference type="GO" id="GO:0003700">
    <property type="term" value="F:DNA-binding transcription factor activity"/>
    <property type="evidence" value="ECO:0007669"/>
    <property type="project" value="InterPro"/>
</dbReference>
<comment type="similarity">
    <text evidence="1">Belongs to the LysR transcriptional regulatory family.</text>
</comment>
<dbReference type="Gene3D" id="3.40.190.10">
    <property type="entry name" value="Periplasmic binding protein-like II"/>
    <property type="match status" value="2"/>
</dbReference>
<proteinExistence type="inferred from homology"/>
<keyword evidence="7" id="KW-1185">Reference proteome</keyword>
<keyword evidence="2" id="KW-0805">Transcription regulation</keyword>
<dbReference type="Pfam" id="PF03466">
    <property type="entry name" value="LysR_substrate"/>
    <property type="match status" value="1"/>
</dbReference>
<evidence type="ECO:0000313" key="7">
    <source>
        <dbReference type="Proteomes" id="UP000293289"/>
    </source>
</evidence>
<evidence type="ECO:0000313" key="6">
    <source>
        <dbReference type="EMBL" id="RZS65819.1"/>
    </source>
</evidence>
<protein>
    <submittedName>
        <fullName evidence="6">DNA-binding transcriptional LysR family regulator</fullName>
    </submittedName>
</protein>
<name>A0A4Q7MH92_9MICO</name>
<dbReference type="FunFam" id="1.10.10.10:FF:000001">
    <property type="entry name" value="LysR family transcriptional regulator"/>
    <property type="match status" value="1"/>
</dbReference>
<dbReference type="EMBL" id="SGWY01000002">
    <property type="protein sequence ID" value="RZS65819.1"/>
    <property type="molecule type" value="Genomic_DNA"/>
</dbReference>